<feature type="region of interest" description="Disordered" evidence="1">
    <location>
        <begin position="1696"/>
        <end position="1728"/>
    </location>
</feature>
<dbReference type="RefSeq" id="XP_060456569.1">
    <property type="nucleotide sequence ID" value="XM_060599925.1"/>
</dbReference>
<evidence type="ECO:0000313" key="2">
    <source>
        <dbReference type="EMBL" id="BEI91304.1"/>
    </source>
</evidence>
<feature type="compositionally biased region" description="Polar residues" evidence="1">
    <location>
        <begin position="787"/>
        <end position="798"/>
    </location>
</feature>
<feature type="region of interest" description="Disordered" evidence="1">
    <location>
        <begin position="1264"/>
        <end position="1283"/>
    </location>
</feature>
<feature type="compositionally biased region" description="Polar residues" evidence="1">
    <location>
        <begin position="507"/>
        <end position="525"/>
    </location>
</feature>
<sequence>MLGDTRRHHWRRAGSIRSKSQPSLQDKAKLHTEVAGTDGYVPYRPPDVASSLSLSAPVKPSGAQGIGLAPAPAAPPERPQKKTIFGWFGRRKAKQKLASVSTPTLIETPLMGKQGQEVYPRFGHRPTAAQSADLLGSSPGVGATGSGVTDSPSVVTGLVAPKMLFSPLSRSMRIEGMDDHPYGSTYPSTPHIQHLPLQLERTPYPRVGDNTSTPALHGQRGSVSRWPEDSTVTLHSEGSRSRLTVNTVCDALTFPRPRMHAHEVTPPDTPELDNVVTVDPDDPNSSFDRVYAAGEVREAERTEWAAITRKSRSGSMRSLMSRRRSDEWSLREQPGTPVHPSWSRHSLTAGEKPEYTRSKSTASSIRSLFRSGTGRFTRHTRSHDNLPQQAMSPHMQTPVKRSSRPNTAPSLAPLSPSPVQMQLAAFPSSVQQAPWYVSSRPSHAPSSRRSTNVSEAPSTAITGAPTTPKTPIRSLPPAALSLKQRLPKSTSTPSLLLDPEHRVSFAPQRSRSARSQNIHSRSNPDLLNYRPAHSTTGHSDHGERLERLPERGGTVREGDRGRHGSPPPKLRRRQTGPPRTFQFRLQPPTHRHAPSGTNLVMVGGATAPDHSRLDSSRLHVKHPPRGIDFAAGSDPNRLPTPPPHLPTPDRSSPLNYDFPESEIGMAITTDQIVAPVQHRLPMDTPPSSGPPTREDPSSAHARYVLARQHRRQQTMRAFQSPPMFGDGRKSPEIYPQHRFSQMSMYSQVTTQSSTYSGAHSGTTHSGGVSAPMSPARFPRPGHPSESPEFQTAAQSAQNVFPGPTSPKSPKTSWFGRPRGGSHRSTSPPSSPSAGRRAMSPRDNEIPIRPRTPPSSWHRRRTSSRDVPTVPAVPPLPAGMRSSPRQHHIPLSLVRGDESPMLKQSIAPPTPTSSAAPVQLPDPPTPPYVPPLPLITASAAVPARPSSMSGRIPPLRRPPSRPPPPTPTPPVGSRTNSTDELASFIPSRSQSLRSFRSWTELAAMTSGPPAVLAAGSMPTRAPTPPNNDTFGEESTPRAHTTAVGPAPKNYVVATPPPQTGLPTIMDASPTPLRQTRVSVLAGQPPPDTPVGSLRANLARRSLSSNSGRRRRTSGPPLSAGLVSTSSGSPAANLFGARMTSSPPPGLSAVTPASPTPDPHEPNTFSPRMMSCWPTTTHGTTPVEVGTTPAQVDTSVSEGSRNQSSSDVQSWDSGETPMPVSSTSTLGAGMRQRQLTDVSTVASATSSVSLYSETDDNWMTPAASHVDTVDTDSEGGLSEATLPELLPISSSSALSNYEDAREGSGDWTAHEEPEEDYTRLSEARSATPGTSRHAVGLGQDESKSAVTPPATSATFTALLSSQDPRTPTRQARLALDDEDQNREPISPDTDTVESLMITPRAKVRSPRAPGTDATEPFEYDEDQRSAESSLSSGSDEGSMRNSMDENFRGLFFRTPQITAGPSTTRRPRTAPTGAPGMINPPARSDSRRPGTAPRAPAPPFGDHSTAESTPMVTAESTPVEEKQFSFVAGAAATPRPPQPLTSVHDNPKPLASIHDQAPKPLTSIHSKRGYSSGVSDPSRGTVGSPIGLEQVSPYPDAYTAKRALSPQTMGMEAQPISFQAFDSSSGQPINAPPSHPLGSASHARGLGVVMSPRSPSGDANLPGWDSVSRIGSSTRPIATLPRDDSWISASFRQAAAKAESATPGVMRDQSKHRVTSQTPSLSPSPSTVGVASSTFGVTPIVPDQQHLFITPPEQPPQAKRPRFPKGSVSSTSSFNVNTPHPDIVDHFPSPPRSRPRTG</sequence>
<feature type="region of interest" description="Disordered" evidence="1">
    <location>
        <begin position="310"/>
        <end position="416"/>
    </location>
</feature>
<feature type="compositionally biased region" description="Low complexity" evidence="1">
    <location>
        <begin position="1713"/>
        <end position="1725"/>
    </location>
</feature>
<feature type="compositionally biased region" description="Basic and acidic residues" evidence="1">
    <location>
        <begin position="1296"/>
        <end position="1320"/>
    </location>
</feature>
<feature type="compositionally biased region" description="Pro residues" evidence="1">
    <location>
        <begin position="919"/>
        <end position="932"/>
    </location>
</feature>
<feature type="region of interest" description="Disordered" evidence="1">
    <location>
        <begin position="437"/>
        <end position="596"/>
    </location>
</feature>
<feature type="compositionally biased region" description="Basic and acidic residues" evidence="1">
    <location>
        <begin position="538"/>
        <end position="562"/>
    </location>
</feature>
<accession>A0AA48QVF9</accession>
<feature type="region of interest" description="Disordered" evidence="1">
    <location>
        <begin position="1744"/>
        <end position="1796"/>
    </location>
</feature>
<feature type="compositionally biased region" description="Polar residues" evidence="1">
    <location>
        <begin position="1614"/>
        <end position="1626"/>
    </location>
</feature>
<feature type="compositionally biased region" description="Polar residues" evidence="1">
    <location>
        <begin position="1504"/>
        <end position="1514"/>
    </location>
</feature>
<dbReference type="GeneID" id="85495174"/>
<evidence type="ECO:0000256" key="1">
    <source>
        <dbReference type="SAM" id="MobiDB-lite"/>
    </source>
</evidence>
<reference evidence="2" key="1">
    <citation type="journal article" date="2023" name="BMC Genomics">
        <title>Chromosome-level genome assemblies of Cutaneotrichosporon spp. (Trichosporonales, Basidiomycota) reveal imbalanced evolution between nucleotide sequences and chromosome synteny.</title>
        <authorList>
            <person name="Kobayashi Y."/>
            <person name="Kayamori A."/>
            <person name="Aoki K."/>
            <person name="Shiwa Y."/>
            <person name="Matsutani M."/>
            <person name="Fujita N."/>
            <person name="Sugita T."/>
            <person name="Iwasaki W."/>
            <person name="Tanaka N."/>
            <person name="Takashima M."/>
        </authorList>
    </citation>
    <scope>NUCLEOTIDE SEQUENCE</scope>
    <source>
        <strain evidence="2">HIS019</strain>
    </source>
</reference>
<keyword evidence="3" id="KW-1185">Reference proteome</keyword>
<gene>
    <name evidence="2" type="ORF">CcaverHIS019_0401240</name>
</gene>
<feature type="compositionally biased region" description="Low complexity" evidence="1">
    <location>
        <begin position="1091"/>
        <end position="1105"/>
    </location>
</feature>
<organism evidence="2 3">
    <name type="scientific">Cutaneotrichosporon cavernicola</name>
    <dbReference type="NCBI Taxonomy" id="279322"/>
    <lineage>
        <taxon>Eukaryota</taxon>
        <taxon>Fungi</taxon>
        <taxon>Dikarya</taxon>
        <taxon>Basidiomycota</taxon>
        <taxon>Agaricomycotina</taxon>
        <taxon>Tremellomycetes</taxon>
        <taxon>Trichosporonales</taxon>
        <taxon>Trichosporonaceae</taxon>
        <taxon>Cutaneotrichosporon</taxon>
    </lineage>
</organism>
<feature type="compositionally biased region" description="Polar residues" evidence="1">
    <location>
        <begin position="451"/>
        <end position="469"/>
    </location>
</feature>
<feature type="compositionally biased region" description="Low complexity" evidence="1">
    <location>
        <begin position="805"/>
        <end position="837"/>
    </location>
</feature>
<feature type="compositionally biased region" description="Low complexity" evidence="1">
    <location>
        <begin position="438"/>
        <end position="450"/>
    </location>
</feature>
<protein>
    <submittedName>
        <fullName evidence="2">Uncharacterized protein</fullName>
    </submittedName>
</protein>
<feature type="compositionally biased region" description="Polar residues" evidence="1">
    <location>
        <begin position="1347"/>
        <end position="1367"/>
    </location>
</feature>
<feature type="region of interest" description="Disordered" evidence="1">
    <location>
        <begin position="750"/>
        <end position="885"/>
    </location>
</feature>
<feature type="compositionally biased region" description="Polar residues" evidence="1">
    <location>
        <begin position="972"/>
        <end position="989"/>
    </location>
</feature>
<dbReference type="EMBL" id="AP028215">
    <property type="protein sequence ID" value="BEI91304.1"/>
    <property type="molecule type" value="Genomic_DNA"/>
</dbReference>
<dbReference type="Proteomes" id="UP001233271">
    <property type="component" value="Chromosome 4"/>
</dbReference>
<feature type="compositionally biased region" description="Low complexity" evidence="1">
    <location>
        <begin position="487"/>
        <end position="497"/>
    </location>
</feature>
<feature type="compositionally biased region" description="Basic residues" evidence="1">
    <location>
        <begin position="1"/>
        <end position="14"/>
    </location>
</feature>
<feature type="compositionally biased region" description="Low complexity" evidence="1">
    <location>
        <begin position="1424"/>
        <end position="1434"/>
    </location>
</feature>
<feature type="region of interest" description="Disordered" evidence="1">
    <location>
        <begin position="1"/>
        <end position="79"/>
    </location>
</feature>
<feature type="compositionally biased region" description="Polar residues" evidence="1">
    <location>
        <begin position="1186"/>
        <end position="1224"/>
    </location>
</feature>
<proteinExistence type="predicted"/>
<feature type="region of interest" description="Disordered" evidence="1">
    <location>
        <begin position="1008"/>
        <end position="1230"/>
    </location>
</feature>
<feature type="region of interest" description="Disordered" evidence="1">
    <location>
        <begin position="900"/>
        <end position="989"/>
    </location>
</feature>
<feature type="compositionally biased region" description="Pro residues" evidence="1">
    <location>
        <begin position="954"/>
        <end position="969"/>
    </location>
</feature>
<feature type="compositionally biased region" description="Polar residues" evidence="1">
    <location>
        <begin position="385"/>
        <end position="395"/>
    </location>
</feature>
<feature type="region of interest" description="Disordered" evidence="1">
    <location>
        <begin position="622"/>
        <end position="651"/>
    </location>
</feature>
<dbReference type="KEGG" id="ccac:CcaHIS019_0401240"/>
<name>A0AA48QVF9_9TREE</name>
<feature type="compositionally biased region" description="Low complexity" evidence="1">
    <location>
        <begin position="750"/>
        <end position="770"/>
    </location>
</feature>
<evidence type="ECO:0000313" key="3">
    <source>
        <dbReference type="Proteomes" id="UP001233271"/>
    </source>
</evidence>
<feature type="region of interest" description="Disordered" evidence="1">
    <location>
        <begin position="1291"/>
        <end position="1640"/>
    </location>
</feature>
<feature type="compositionally biased region" description="Low complexity" evidence="1">
    <location>
        <begin position="1765"/>
        <end position="1776"/>
    </location>
</feature>
<feature type="compositionally biased region" description="Low complexity" evidence="1">
    <location>
        <begin position="1456"/>
        <end position="1474"/>
    </location>
</feature>